<evidence type="ECO:0000313" key="6">
    <source>
        <dbReference type="Proteomes" id="UP000325055"/>
    </source>
</evidence>
<dbReference type="EMBL" id="VVYW01000008">
    <property type="protein sequence ID" value="KAA5409018.1"/>
    <property type="molecule type" value="Genomic_DNA"/>
</dbReference>
<dbReference type="EMBL" id="JAVSNH010000002">
    <property type="protein sequence ID" value="MDT4513860.1"/>
    <property type="molecule type" value="Genomic_DNA"/>
</dbReference>
<evidence type="ECO:0000313" key="3">
    <source>
        <dbReference type="EMBL" id="KAA5409018.1"/>
    </source>
</evidence>
<dbReference type="Proteomes" id="UP000061809">
    <property type="component" value="Chromosome"/>
</dbReference>
<dbReference type="RefSeq" id="WP_007212093.1">
    <property type="nucleotide sequence ID" value="NZ_CAXSKE010000005.1"/>
</dbReference>
<dbReference type="EMBL" id="CP012801">
    <property type="protein sequence ID" value="ALJ60675.1"/>
    <property type="molecule type" value="Genomic_DNA"/>
</dbReference>
<reference evidence="4" key="3">
    <citation type="submission" date="2023-08" db="EMBL/GenBank/DDBJ databases">
        <title>Reintroducing virulent viruses to syntetic microbiomes.</title>
        <authorList>
            <person name="Wilde J."/>
            <person name="Boyes R."/>
            <person name="Robinson A.V."/>
            <person name="Daisley B.A."/>
            <person name="Allen-Vercoe E."/>
        </authorList>
    </citation>
    <scope>NUCLEOTIDE SEQUENCE</scope>
    <source>
        <strain evidence="4">225I_12FAA</strain>
    </source>
</reference>
<organism evidence="2 5">
    <name type="scientific">Bacteroides cellulosilyticus</name>
    <dbReference type="NCBI Taxonomy" id="246787"/>
    <lineage>
        <taxon>Bacteria</taxon>
        <taxon>Pseudomonadati</taxon>
        <taxon>Bacteroidota</taxon>
        <taxon>Bacteroidia</taxon>
        <taxon>Bacteroidales</taxon>
        <taxon>Bacteroidaceae</taxon>
        <taxon>Bacteroides</taxon>
    </lineage>
</organism>
<feature type="signal peptide" evidence="1">
    <location>
        <begin position="1"/>
        <end position="24"/>
    </location>
</feature>
<reference evidence="2 5" key="1">
    <citation type="journal article" date="2015" name="Science">
        <title>Genetic determinants of in vivo fitness and diet responsiveness in multiple human gut Bacteroides.</title>
        <authorList>
            <person name="Wu M."/>
            <person name="McNulty N.P."/>
            <person name="Rodionov D.A."/>
            <person name="Khoroshkin M.S."/>
            <person name="Griffin N.W."/>
            <person name="Cheng J."/>
            <person name="Latreille P."/>
            <person name="Kerstetter R.A."/>
            <person name="Terrapon N."/>
            <person name="Henrissat B."/>
            <person name="Osterman A.L."/>
            <person name="Gordon J.I."/>
        </authorList>
    </citation>
    <scope>NUCLEOTIDE SEQUENCE [LARGE SCALE GENOMIC DNA]</scope>
    <source>
        <strain evidence="2 5">WH2</strain>
    </source>
</reference>
<evidence type="ECO:0000313" key="4">
    <source>
        <dbReference type="EMBL" id="MDT4513860.1"/>
    </source>
</evidence>
<evidence type="ECO:0000313" key="5">
    <source>
        <dbReference type="Proteomes" id="UP000061809"/>
    </source>
</evidence>
<sequence length="144" mass="16151">MAKFLKVILFLVLATAFCGSVSDAFTVQTVDEMVIAAQVSLGEEGDTQRNDVRQGSYIPAPKLPYLSDAELAGSAGTTQLLTFSRAQRSYTTEYILSLKDMIERLAHRDDVLSLHRSKLFDTSTSYRCHPACEYYVFTLRRIII</sequence>
<dbReference type="AlphaFoldDB" id="A0A0N7IFN2"/>
<reference evidence="3 6" key="2">
    <citation type="journal article" date="2019" name="Nat. Med.">
        <title>A library of human gut bacterial isolates paired with longitudinal multiomics data enables mechanistic microbiome research.</title>
        <authorList>
            <person name="Poyet M."/>
            <person name="Groussin M."/>
            <person name="Gibbons S.M."/>
            <person name="Avila-Pacheco J."/>
            <person name="Jiang X."/>
            <person name="Kearney S.M."/>
            <person name="Perrotta A.R."/>
            <person name="Berdy B."/>
            <person name="Zhao S."/>
            <person name="Lieberman T.D."/>
            <person name="Swanson P.K."/>
            <person name="Smith M."/>
            <person name="Roesemann S."/>
            <person name="Alexander J.E."/>
            <person name="Rich S.A."/>
            <person name="Livny J."/>
            <person name="Vlamakis H."/>
            <person name="Clish C."/>
            <person name="Bullock K."/>
            <person name="Deik A."/>
            <person name="Scott J."/>
            <person name="Pierce K.A."/>
            <person name="Xavier R.J."/>
            <person name="Alm E.J."/>
        </authorList>
    </citation>
    <scope>NUCLEOTIDE SEQUENCE [LARGE SCALE GENOMIC DNA]</scope>
    <source>
        <strain evidence="3 6">BIOML-A7</strain>
    </source>
</reference>
<gene>
    <name evidence="2" type="ORF">BcellWH2_03446</name>
    <name evidence="3" type="ORF">F2Y86_11305</name>
    <name evidence="4" type="ORF">RO785_23105</name>
</gene>
<dbReference type="PATRIC" id="fig|246787.4.peg.3563"/>
<accession>A0A0N7IFN2</accession>
<evidence type="ECO:0000313" key="2">
    <source>
        <dbReference type="EMBL" id="ALJ60675.1"/>
    </source>
</evidence>
<keyword evidence="1" id="KW-0732">Signal</keyword>
<protein>
    <submittedName>
        <fullName evidence="2">Uncharacterized protein</fullName>
    </submittedName>
</protein>
<proteinExistence type="predicted"/>
<name>A0A0N7IFN2_9BACE</name>
<dbReference type="Proteomes" id="UP000325055">
    <property type="component" value="Unassembled WGS sequence"/>
</dbReference>
<evidence type="ECO:0000256" key="1">
    <source>
        <dbReference type="SAM" id="SignalP"/>
    </source>
</evidence>
<dbReference type="Proteomes" id="UP001266995">
    <property type="component" value="Unassembled WGS sequence"/>
</dbReference>
<feature type="chain" id="PRO_5042679791" evidence="1">
    <location>
        <begin position="25"/>
        <end position="144"/>
    </location>
</feature>
<dbReference type="KEGG" id="bcel:BcellWH2_03446"/>